<dbReference type="OrthoDB" id="528778at2"/>
<dbReference type="PATRIC" id="fig|1280948.3.peg.3471"/>
<dbReference type="AlphaFoldDB" id="A0A059DVS9"/>
<evidence type="ECO:0000259" key="2">
    <source>
        <dbReference type="Pfam" id="PF13761"/>
    </source>
</evidence>
<evidence type="ECO:0008006" key="5">
    <source>
        <dbReference type="Google" id="ProtNLM"/>
    </source>
</evidence>
<evidence type="ECO:0000259" key="1">
    <source>
        <dbReference type="Pfam" id="PF03435"/>
    </source>
</evidence>
<dbReference type="Proteomes" id="UP000024547">
    <property type="component" value="Unassembled WGS sequence"/>
</dbReference>
<protein>
    <recommendedName>
        <fullName evidence="5">Saccharopine dehydrogenase</fullName>
    </recommendedName>
</protein>
<dbReference type="PANTHER" id="PTHR43796">
    <property type="entry name" value="CARBOXYNORSPERMIDINE SYNTHASE"/>
    <property type="match status" value="1"/>
</dbReference>
<organism evidence="3 4">
    <name type="scientific">Hyphomonas atlantica</name>
    <dbReference type="NCBI Taxonomy" id="1280948"/>
    <lineage>
        <taxon>Bacteria</taxon>
        <taxon>Pseudomonadati</taxon>
        <taxon>Pseudomonadota</taxon>
        <taxon>Alphaproteobacteria</taxon>
        <taxon>Hyphomonadales</taxon>
        <taxon>Hyphomonadaceae</taxon>
        <taxon>Hyphomonas</taxon>
    </lineage>
</organism>
<reference evidence="3 4" key="1">
    <citation type="journal article" date="2014" name="Antonie Van Leeuwenhoek">
        <title>Hyphomonas beringensis sp. nov. and Hyphomonas chukchiensis sp. nov., isolated from surface seawater of the Bering Sea and Chukchi Sea.</title>
        <authorList>
            <person name="Li C."/>
            <person name="Lai Q."/>
            <person name="Li G."/>
            <person name="Dong C."/>
            <person name="Wang J."/>
            <person name="Liao Y."/>
            <person name="Shao Z."/>
        </authorList>
    </citation>
    <scope>NUCLEOTIDE SEQUENCE [LARGE SCALE GENOMIC DNA]</scope>
    <source>
        <strain evidence="3 4">22II1-22F38</strain>
    </source>
</reference>
<sequence length="553" mass="59458">MSKCVLILGGYGVFGGKLAKALSADPRFEVIVAGRSFSKASAFCTGTPCRPAQLDTHTNDFADRLAAEAPFIVVDASGPFQRRCDDRYPIARAALAAGAHYLDLSDDGDFTANISILNDQAREKALTVLSGVSSVPALSSAAVTRLNSGIEQIDHIESVILPGNRAPRGLSVIRAIAGQAGRPMRIWQAGQWKEVTGWGDITTLTLSLPGAPTLRRRWASLIGAPDLQLFPAHFNARSVSFRAGLDLKLMHGGLSLLSQPVRWKWLPSLAPLARPLKWVADRLEPFGSSTGGMRVSVTGLNARREPIARDWTLIVEGGDGPAIPAIPAEILCRKIASGEIAPGARPCLDEFTLDEAEHALGRLRVTTGQTERPAPFLFTTILGDQFKRLPPPIQQLHAVSHARRWTGRASIVRGTSLLSRLAGAIAGFPPAGNDVPVTVSMTRNGEAETWQRTFGTHTFRSQLSAASPPGSGRMRERFGLLSFTIALGARDTQLAYPVTSARMLGVPLPGFLRPRSSTRETVDAKGRPCFDVRIDLPLGGHIATYTGWLEPDD</sequence>
<evidence type="ECO:0000313" key="4">
    <source>
        <dbReference type="Proteomes" id="UP000024547"/>
    </source>
</evidence>
<dbReference type="EMBL" id="AWFH01000063">
    <property type="protein sequence ID" value="KCZ57842.1"/>
    <property type="molecule type" value="Genomic_DNA"/>
</dbReference>
<keyword evidence="4" id="KW-1185">Reference proteome</keyword>
<dbReference type="SUPFAM" id="SSF51735">
    <property type="entry name" value="NAD(P)-binding Rossmann-fold domains"/>
    <property type="match status" value="1"/>
</dbReference>
<dbReference type="STRING" id="1280948.HY36_11740"/>
<accession>A0A059DVS9</accession>
<feature type="domain" description="DUF4166" evidence="2">
    <location>
        <begin position="389"/>
        <end position="549"/>
    </location>
</feature>
<dbReference type="Gene3D" id="3.40.50.720">
    <property type="entry name" value="NAD(P)-binding Rossmann-like Domain"/>
    <property type="match status" value="1"/>
</dbReference>
<dbReference type="InterPro" id="IPR036291">
    <property type="entry name" value="NAD(P)-bd_dom_sf"/>
</dbReference>
<proteinExistence type="predicted"/>
<name>A0A059DVS9_9PROT</name>
<dbReference type="PANTHER" id="PTHR43796:SF2">
    <property type="entry name" value="CARBOXYNORSPERMIDINE SYNTHASE"/>
    <property type="match status" value="1"/>
</dbReference>
<dbReference type="Pfam" id="PF13761">
    <property type="entry name" value="DUF4166"/>
    <property type="match status" value="1"/>
</dbReference>
<gene>
    <name evidence="3" type="ORF">HY36_11740</name>
</gene>
<evidence type="ECO:0000313" key="3">
    <source>
        <dbReference type="EMBL" id="KCZ57842.1"/>
    </source>
</evidence>
<dbReference type="Pfam" id="PF03435">
    <property type="entry name" value="Sacchrp_dh_NADP"/>
    <property type="match status" value="1"/>
</dbReference>
<dbReference type="InterPro" id="IPR025311">
    <property type="entry name" value="DUF4166"/>
</dbReference>
<comment type="caution">
    <text evidence="3">The sequence shown here is derived from an EMBL/GenBank/DDBJ whole genome shotgun (WGS) entry which is preliminary data.</text>
</comment>
<dbReference type="InterPro" id="IPR005097">
    <property type="entry name" value="Sacchrp_dh_NADP-bd"/>
</dbReference>
<dbReference type="eggNOG" id="COG1748">
    <property type="taxonomic scope" value="Bacteria"/>
</dbReference>
<feature type="domain" description="Saccharopine dehydrogenase NADP binding" evidence="1">
    <location>
        <begin position="5"/>
        <end position="111"/>
    </location>
</feature>
<dbReference type="RefSeq" id="WP_035555562.1">
    <property type="nucleotide sequence ID" value="NZ_AWFH01000063.1"/>
</dbReference>